<keyword evidence="7" id="KW-0456">Lyase</keyword>
<dbReference type="SMART" id="SM00898">
    <property type="entry name" value="Fapy_DNA_glyco"/>
    <property type="match status" value="1"/>
</dbReference>
<feature type="domain" description="Formamidopyrimidine-DNA glycosylase catalytic" evidence="10">
    <location>
        <begin position="2"/>
        <end position="131"/>
    </location>
</feature>
<dbReference type="InterPro" id="IPR010979">
    <property type="entry name" value="Ribosomal_uS13-like_H2TH"/>
</dbReference>
<dbReference type="EMBL" id="BONC01000054">
    <property type="protein sequence ID" value="GIF59813.1"/>
    <property type="molecule type" value="Genomic_DNA"/>
</dbReference>
<dbReference type="PANTHER" id="PTHR22993">
    <property type="entry name" value="FORMAMIDOPYRIMIDINE-DNA GLYCOSYLASE"/>
    <property type="match status" value="1"/>
</dbReference>
<dbReference type="Proteomes" id="UP000624325">
    <property type="component" value="Unassembled WGS sequence"/>
</dbReference>
<evidence type="ECO:0000256" key="1">
    <source>
        <dbReference type="ARBA" id="ARBA00001668"/>
    </source>
</evidence>
<dbReference type="InterPro" id="IPR015886">
    <property type="entry name" value="H2TH_FPG"/>
</dbReference>
<keyword evidence="4" id="KW-0378">Hydrolase</keyword>
<dbReference type="SMART" id="SM01232">
    <property type="entry name" value="H2TH"/>
    <property type="match status" value="1"/>
</dbReference>
<evidence type="ECO:0000256" key="8">
    <source>
        <dbReference type="ARBA" id="ARBA00023268"/>
    </source>
</evidence>
<evidence type="ECO:0000313" key="11">
    <source>
        <dbReference type="EMBL" id="GIF59813.1"/>
    </source>
</evidence>
<sequence length="269" mass="29654">MPELPEVENARAVIARAALRRRVVGVDDHDTWVCRPHPPGQIRDALIDRELTVAHRRGKSMWCETSEDGPILGIHLGMSGKIVVADPDGAEVDGGDYWERGRAKGDYRFARFALTFADGGRLMLVDPRRLGRIRLDPPIEVLGPDATDITAAQFRAALRRGTAPIKARLLDQHAVAGIGNLLADDILWRARVHPGTPVDDLTPDEVTALLRATRYAIRTSVRDGGVHTLQSLRLRAEGRCPRDGTPAAHGTFGGRTTWWCPLEQREGPR</sequence>
<evidence type="ECO:0000256" key="9">
    <source>
        <dbReference type="ARBA" id="ARBA00023295"/>
    </source>
</evidence>
<comment type="caution">
    <text evidence="11">The sequence shown here is derived from an EMBL/GenBank/DDBJ whole genome shotgun (WGS) entry which is preliminary data.</text>
</comment>
<evidence type="ECO:0000259" key="10">
    <source>
        <dbReference type="PROSITE" id="PS51068"/>
    </source>
</evidence>
<evidence type="ECO:0000256" key="7">
    <source>
        <dbReference type="ARBA" id="ARBA00023239"/>
    </source>
</evidence>
<dbReference type="PROSITE" id="PS51068">
    <property type="entry name" value="FPG_CAT"/>
    <property type="match status" value="1"/>
</dbReference>
<comment type="similarity">
    <text evidence="2">Belongs to the FPG family.</text>
</comment>
<evidence type="ECO:0000256" key="5">
    <source>
        <dbReference type="ARBA" id="ARBA00023125"/>
    </source>
</evidence>
<dbReference type="InterPro" id="IPR012319">
    <property type="entry name" value="FPG_cat"/>
</dbReference>
<evidence type="ECO:0000256" key="4">
    <source>
        <dbReference type="ARBA" id="ARBA00022801"/>
    </source>
</evidence>
<keyword evidence="8" id="KW-0511">Multifunctional enzyme</keyword>
<protein>
    <submittedName>
        <fullName evidence="11">Formamidopyrimidine-DNA glycosylase</fullName>
    </submittedName>
</protein>
<evidence type="ECO:0000256" key="6">
    <source>
        <dbReference type="ARBA" id="ARBA00023204"/>
    </source>
</evidence>
<keyword evidence="6" id="KW-0234">DNA repair</keyword>
<dbReference type="RefSeq" id="WP_203706638.1">
    <property type="nucleotide sequence ID" value="NZ_BAAALU010000001.1"/>
</dbReference>
<evidence type="ECO:0000256" key="3">
    <source>
        <dbReference type="ARBA" id="ARBA00022763"/>
    </source>
</evidence>
<proteinExistence type="inferred from homology"/>
<name>A0ABQ4CAL0_9ACTN</name>
<keyword evidence="5" id="KW-0238">DNA-binding</keyword>
<gene>
    <name evidence="11" type="primary">mutM_2</name>
    <name evidence="11" type="ORF">Air01nite_59080</name>
</gene>
<evidence type="ECO:0000313" key="12">
    <source>
        <dbReference type="Proteomes" id="UP000624325"/>
    </source>
</evidence>
<organism evidence="11 12">
    <name type="scientific">Asanoa iriomotensis</name>
    <dbReference type="NCBI Taxonomy" id="234613"/>
    <lineage>
        <taxon>Bacteria</taxon>
        <taxon>Bacillati</taxon>
        <taxon>Actinomycetota</taxon>
        <taxon>Actinomycetes</taxon>
        <taxon>Micromonosporales</taxon>
        <taxon>Micromonosporaceae</taxon>
        <taxon>Asanoa</taxon>
    </lineage>
</organism>
<keyword evidence="3" id="KW-0227">DNA damage</keyword>
<accession>A0ABQ4CAL0</accession>
<dbReference type="Gene3D" id="3.20.190.10">
    <property type="entry name" value="MutM-like, N-terminal"/>
    <property type="match status" value="1"/>
</dbReference>
<evidence type="ECO:0000256" key="2">
    <source>
        <dbReference type="ARBA" id="ARBA00009409"/>
    </source>
</evidence>
<dbReference type="InterPro" id="IPR035937">
    <property type="entry name" value="FPG_N"/>
</dbReference>
<keyword evidence="9" id="KW-0326">Glycosidase</keyword>
<dbReference type="SUPFAM" id="SSF81624">
    <property type="entry name" value="N-terminal domain of MutM-like DNA repair proteins"/>
    <property type="match status" value="1"/>
</dbReference>
<dbReference type="Pfam" id="PF06831">
    <property type="entry name" value="H2TH"/>
    <property type="match status" value="1"/>
</dbReference>
<dbReference type="PANTHER" id="PTHR22993:SF9">
    <property type="entry name" value="FORMAMIDOPYRIMIDINE-DNA GLYCOSYLASE"/>
    <property type="match status" value="1"/>
</dbReference>
<dbReference type="Pfam" id="PF01149">
    <property type="entry name" value="Fapy_DNA_glyco"/>
    <property type="match status" value="1"/>
</dbReference>
<comment type="catalytic activity">
    <reaction evidence="1">
        <text>Hydrolysis of DNA containing ring-opened 7-methylguanine residues, releasing 2,6-diamino-4-hydroxy-5-(N-methyl)formamidopyrimidine.</text>
        <dbReference type="EC" id="3.2.2.23"/>
    </reaction>
</comment>
<dbReference type="SUPFAM" id="SSF46946">
    <property type="entry name" value="S13-like H2TH domain"/>
    <property type="match status" value="1"/>
</dbReference>
<keyword evidence="12" id="KW-1185">Reference proteome</keyword>
<dbReference type="Gene3D" id="1.10.8.50">
    <property type="match status" value="1"/>
</dbReference>
<reference evidence="11 12" key="1">
    <citation type="submission" date="2021-01" db="EMBL/GenBank/DDBJ databases">
        <title>Whole genome shotgun sequence of Asanoa iriomotensis NBRC 100142.</title>
        <authorList>
            <person name="Komaki H."/>
            <person name="Tamura T."/>
        </authorList>
    </citation>
    <scope>NUCLEOTIDE SEQUENCE [LARGE SCALE GENOMIC DNA]</scope>
    <source>
        <strain evidence="11 12">NBRC 100142</strain>
    </source>
</reference>